<proteinExistence type="predicted"/>
<feature type="region of interest" description="Disordered" evidence="1">
    <location>
        <begin position="31"/>
        <end position="78"/>
    </location>
</feature>
<dbReference type="AlphaFoldDB" id="A0A508TRD2"/>
<reference evidence="3" key="1">
    <citation type="submission" date="2019-02" db="EMBL/GenBank/DDBJ databases">
        <authorList>
            <person name="Pothier F.J."/>
        </authorList>
    </citation>
    <scope>NUCLEOTIDE SEQUENCE</scope>
    <source>
        <strain evidence="3">CI-1B</strain>
    </source>
</reference>
<keyword evidence="4" id="KW-1185">Reference proteome</keyword>
<accession>A0A508TRD2</accession>
<evidence type="ECO:0000256" key="2">
    <source>
        <dbReference type="SAM" id="SignalP"/>
    </source>
</evidence>
<gene>
    <name evidence="3" type="ORF">CI1B_68800</name>
</gene>
<dbReference type="EMBL" id="CAADFC020000028">
    <property type="protein sequence ID" value="VIO77057.1"/>
    <property type="molecule type" value="Genomic_DNA"/>
</dbReference>
<feature type="signal peptide" evidence="2">
    <location>
        <begin position="1"/>
        <end position="22"/>
    </location>
</feature>
<keyword evidence="2" id="KW-0732">Signal</keyword>
<protein>
    <submittedName>
        <fullName evidence="3">Uncharacterized protein</fullName>
    </submittedName>
</protein>
<dbReference type="Proteomes" id="UP000328092">
    <property type="component" value="Unassembled WGS sequence"/>
</dbReference>
<organism evidence="3 4">
    <name type="scientific">Bradyrhizobium ivorense</name>
    <dbReference type="NCBI Taxonomy" id="2511166"/>
    <lineage>
        <taxon>Bacteria</taxon>
        <taxon>Pseudomonadati</taxon>
        <taxon>Pseudomonadota</taxon>
        <taxon>Alphaproteobacteria</taxon>
        <taxon>Hyphomicrobiales</taxon>
        <taxon>Nitrobacteraceae</taxon>
        <taxon>Bradyrhizobium</taxon>
    </lineage>
</organism>
<dbReference type="RefSeq" id="WP_139863442.1">
    <property type="nucleotide sequence ID" value="NZ_CAADFC020000028.1"/>
</dbReference>
<dbReference type="OrthoDB" id="8264791at2"/>
<evidence type="ECO:0000313" key="3">
    <source>
        <dbReference type="EMBL" id="VIO77057.1"/>
    </source>
</evidence>
<sequence length="261" mass="25749">MIRRLIVLTVAATALSVGQAAAQGAFPAPLPGQTGTVNDPAFPPVNGAPAKRAASDSPFPPVNGAPALRPSTPPDSAFPPVNGAPAARVGASPAAFPSGGAAPIAGGGGGFAAPPPPGGGAGGPSDACMKNFVPLREEAEKRGKAIKTASDKHASAAEACKLIGNYGKAELNMIKYVEANAAKCGIPPQIADQLKAGHKNTEGLLKRVCGAAEQQAQAQSRGPAGPSLSDVLGSSASLPEATPTKKGGSTFDTLNGNVLTR</sequence>
<feature type="chain" id="PRO_5021344369" evidence="2">
    <location>
        <begin position="23"/>
        <end position="261"/>
    </location>
</feature>
<evidence type="ECO:0000313" key="4">
    <source>
        <dbReference type="Proteomes" id="UP000328092"/>
    </source>
</evidence>
<feature type="region of interest" description="Disordered" evidence="1">
    <location>
        <begin position="215"/>
        <end position="261"/>
    </location>
</feature>
<comment type="caution">
    <text evidence="3">The sequence shown here is derived from an EMBL/GenBank/DDBJ whole genome shotgun (WGS) entry which is preliminary data.</text>
</comment>
<evidence type="ECO:0000256" key="1">
    <source>
        <dbReference type="SAM" id="MobiDB-lite"/>
    </source>
</evidence>
<name>A0A508TRD2_9BRAD</name>
<feature type="compositionally biased region" description="Polar residues" evidence="1">
    <location>
        <begin position="250"/>
        <end position="261"/>
    </location>
</feature>